<evidence type="ECO:0000313" key="2">
    <source>
        <dbReference type="Proteomes" id="UP000193498"/>
    </source>
</evidence>
<protein>
    <submittedName>
        <fullName evidence="1">Uncharacterized protein</fullName>
    </submittedName>
</protein>
<dbReference type="InParanoid" id="A0A1Y1VSZ7"/>
<keyword evidence="2" id="KW-1185">Reference proteome</keyword>
<organism evidence="1 2">
    <name type="scientific">Basidiobolus meristosporus CBS 931.73</name>
    <dbReference type="NCBI Taxonomy" id="1314790"/>
    <lineage>
        <taxon>Eukaryota</taxon>
        <taxon>Fungi</taxon>
        <taxon>Fungi incertae sedis</taxon>
        <taxon>Zoopagomycota</taxon>
        <taxon>Entomophthoromycotina</taxon>
        <taxon>Basidiobolomycetes</taxon>
        <taxon>Basidiobolales</taxon>
        <taxon>Basidiobolaceae</taxon>
        <taxon>Basidiobolus</taxon>
    </lineage>
</organism>
<gene>
    <name evidence="1" type="ORF">K493DRAFT_10955</name>
</gene>
<dbReference type="AlphaFoldDB" id="A0A1Y1VSZ7"/>
<comment type="caution">
    <text evidence="1">The sequence shown here is derived from an EMBL/GenBank/DDBJ whole genome shotgun (WGS) entry which is preliminary data.</text>
</comment>
<accession>A0A1Y1VSZ7</accession>
<proteinExistence type="predicted"/>
<name>A0A1Y1VSZ7_9FUNG</name>
<dbReference type="Proteomes" id="UP000193498">
    <property type="component" value="Unassembled WGS sequence"/>
</dbReference>
<sequence>MTTYEQLRSSVNIQEASHSFSLGNILTNICRFVARPSPPSYIDWHKVFQERQSNSRPSPRVLAQLYEPIEPH</sequence>
<dbReference type="EMBL" id="MCFE01001231">
    <property type="protein sequence ID" value="ORX64155.1"/>
    <property type="molecule type" value="Genomic_DNA"/>
</dbReference>
<evidence type="ECO:0000313" key="1">
    <source>
        <dbReference type="EMBL" id="ORX64155.1"/>
    </source>
</evidence>
<reference evidence="1 2" key="1">
    <citation type="submission" date="2016-07" db="EMBL/GenBank/DDBJ databases">
        <title>Pervasive Adenine N6-methylation of Active Genes in Fungi.</title>
        <authorList>
            <consortium name="DOE Joint Genome Institute"/>
            <person name="Mondo S.J."/>
            <person name="Dannebaum R.O."/>
            <person name="Kuo R.C."/>
            <person name="Labutti K."/>
            <person name="Haridas S."/>
            <person name="Kuo A."/>
            <person name="Salamov A."/>
            <person name="Ahrendt S.R."/>
            <person name="Lipzen A."/>
            <person name="Sullivan W."/>
            <person name="Andreopoulos W.B."/>
            <person name="Clum A."/>
            <person name="Lindquist E."/>
            <person name="Daum C."/>
            <person name="Ramamoorthy G.K."/>
            <person name="Gryganskyi A."/>
            <person name="Culley D."/>
            <person name="Magnuson J.K."/>
            <person name="James T.Y."/>
            <person name="O'Malley M.A."/>
            <person name="Stajich J.E."/>
            <person name="Spatafora J.W."/>
            <person name="Visel A."/>
            <person name="Grigoriev I.V."/>
        </authorList>
    </citation>
    <scope>NUCLEOTIDE SEQUENCE [LARGE SCALE GENOMIC DNA]</scope>
    <source>
        <strain evidence="1 2">CBS 931.73</strain>
    </source>
</reference>